<dbReference type="SUPFAM" id="SSF52833">
    <property type="entry name" value="Thioredoxin-like"/>
    <property type="match status" value="1"/>
</dbReference>
<feature type="transmembrane region" description="Helical" evidence="1">
    <location>
        <begin position="220"/>
        <end position="247"/>
    </location>
</feature>
<name>A0ABU5TI15_9CYAN</name>
<dbReference type="EMBL" id="JAYGIE010000043">
    <property type="protein sequence ID" value="MEA5477899.1"/>
    <property type="molecule type" value="Genomic_DNA"/>
</dbReference>
<keyword evidence="1" id="KW-0812">Transmembrane</keyword>
<comment type="caution">
    <text evidence="2">The sequence shown here is derived from an EMBL/GenBank/DDBJ whole genome shotgun (WGS) entry which is preliminary data.</text>
</comment>
<reference evidence="2 3" key="1">
    <citation type="submission" date="2023-12" db="EMBL/GenBank/DDBJ databases">
        <title>Baltic Sea Cyanobacteria.</title>
        <authorList>
            <person name="Delbaje E."/>
            <person name="Fewer D.P."/>
            <person name="Shishido T.K."/>
        </authorList>
    </citation>
    <scope>NUCLEOTIDE SEQUENCE [LARGE SCALE GENOMIC DNA]</scope>
    <source>
        <strain evidence="2 3">UHCC 0370</strain>
    </source>
</reference>
<proteinExistence type="predicted"/>
<dbReference type="Gene3D" id="3.40.30.10">
    <property type="entry name" value="Glutaredoxin"/>
    <property type="match status" value="1"/>
</dbReference>
<evidence type="ECO:0000256" key="1">
    <source>
        <dbReference type="SAM" id="Phobius"/>
    </source>
</evidence>
<feature type="transmembrane region" description="Helical" evidence="1">
    <location>
        <begin position="355"/>
        <end position="384"/>
    </location>
</feature>
<feature type="transmembrane region" description="Helical" evidence="1">
    <location>
        <begin position="158"/>
        <end position="176"/>
    </location>
</feature>
<evidence type="ECO:0008006" key="4">
    <source>
        <dbReference type="Google" id="ProtNLM"/>
    </source>
</evidence>
<keyword evidence="3" id="KW-1185">Reference proteome</keyword>
<dbReference type="InterPro" id="IPR036249">
    <property type="entry name" value="Thioredoxin-like_sf"/>
</dbReference>
<dbReference type="Proteomes" id="UP001301388">
    <property type="component" value="Unassembled WGS sequence"/>
</dbReference>
<accession>A0ABU5TI15</accession>
<keyword evidence="1" id="KW-1133">Transmembrane helix</keyword>
<dbReference type="RefSeq" id="WP_281009911.1">
    <property type="nucleotide sequence ID" value="NZ_JAYGIE010000043.1"/>
</dbReference>
<sequence length="468" mass="52663">MMILHYLQKQILVLALACLVMLTIFQPSAQARVGVLDVYFFHSETCPHCLRQKPLMQTIETYNKDVDVHFIEVNQDPQTWKDFRQKHNIPNGAVPRTFVGNKSFIGYSESDGSLEYNPVYFGYIGYRNQIIQAIASEIGHEVQLSKAIAISTSAAYQFPWWTMGIPLVYATSFPFLRKRLEQEQSRRYWLGGLVATVLMSLFLIIGLTPDTAINQFAQGLPFPIFVATISLADGFNPCAFTVLIILLSLLTYTKQRRDMIIVGGTFIITSAVMYFLFIMLMIGLGSILLEQYGKLFMLVLGISIAIAGIINLKDYFWFKQGVSLSLSEEQQRTISQKAGKIVRGLRDSAAGQMQFLAALGGTILLAIFVNLVELGCTAILPAVYMTTLINYCAASSPQTNWSCYITWTALYAIIYIIPLLLILGNFIYSFESSRFTESQGRRLKLVAGLFMVFFGMVMIFRPELLMFG</sequence>
<gene>
    <name evidence="2" type="ORF">VB774_09735</name>
</gene>
<feature type="transmembrane region" description="Helical" evidence="1">
    <location>
        <begin position="295"/>
        <end position="312"/>
    </location>
</feature>
<feature type="transmembrane region" description="Helical" evidence="1">
    <location>
        <begin position="404"/>
        <end position="430"/>
    </location>
</feature>
<feature type="transmembrane region" description="Helical" evidence="1">
    <location>
        <begin position="442"/>
        <end position="460"/>
    </location>
</feature>
<keyword evidence="1" id="KW-0472">Membrane</keyword>
<evidence type="ECO:0000313" key="3">
    <source>
        <dbReference type="Proteomes" id="UP001301388"/>
    </source>
</evidence>
<protein>
    <recommendedName>
        <fullName evidence="4">Glutaredoxin</fullName>
    </recommendedName>
</protein>
<feature type="transmembrane region" description="Helical" evidence="1">
    <location>
        <begin position="259"/>
        <end position="289"/>
    </location>
</feature>
<dbReference type="CDD" id="cd01659">
    <property type="entry name" value="TRX_superfamily"/>
    <property type="match status" value="1"/>
</dbReference>
<evidence type="ECO:0000313" key="2">
    <source>
        <dbReference type="EMBL" id="MEA5477899.1"/>
    </source>
</evidence>
<dbReference type="PROSITE" id="PS51354">
    <property type="entry name" value="GLUTAREDOXIN_2"/>
    <property type="match status" value="1"/>
</dbReference>
<organism evidence="2 3">
    <name type="scientific">Pseudanabaena galeata UHCC 0370</name>
    <dbReference type="NCBI Taxonomy" id="3110310"/>
    <lineage>
        <taxon>Bacteria</taxon>
        <taxon>Bacillati</taxon>
        <taxon>Cyanobacteriota</taxon>
        <taxon>Cyanophyceae</taxon>
        <taxon>Pseudanabaenales</taxon>
        <taxon>Pseudanabaenaceae</taxon>
        <taxon>Pseudanabaena</taxon>
    </lineage>
</organism>
<feature type="transmembrane region" description="Helical" evidence="1">
    <location>
        <begin position="188"/>
        <end position="208"/>
    </location>
</feature>